<evidence type="ECO:0000313" key="2">
    <source>
        <dbReference type="EMBL" id="EPN34400.1"/>
    </source>
</evidence>
<name>A0A656JL12_PSESF</name>
<reference evidence="2 3" key="1">
    <citation type="journal article" date="2013" name="PLoS Pathog.">
        <title>Genomic analysis of the Kiwifruit pathogen Pseudomonas syringae pv. actinidiae provides insight into the origins of an emergent plant disease.</title>
        <authorList>
            <person name="McCann H.C."/>
            <person name="Rikkerink E.H."/>
            <person name="Bertels F."/>
            <person name="Fiers M."/>
            <person name="Lu A."/>
            <person name="Rees-George J."/>
            <person name="Andersen M.T."/>
            <person name="Gleave A.P."/>
            <person name="Haubold B."/>
            <person name="Wohlers M.W."/>
            <person name="Guttman D.S."/>
            <person name="Wang P.W."/>
            <person name="Straub C."/>
            <person name="Vanneste J.L."/>
            <person name="Rainey P.B."/>
            <person name="Templeton M.D."/>
        </authorList>
    </citation>
    <scope>NUCLEOTIDE SEQUENCE [LARGE SCALE GENOMIC DNA]</scope>
    <source>
        <strain evidence="2 3">ICMP 19096</strain>
    </source>
</reference>
<comment type="caution">
    <text evidence="2">The sequence shown here is derived from an EMBL/GenBank/DDBJ whole genome shotgun (WGS) entry which is preliminary data.</text>
</comment>
<feature type="domain" description="Lon-like helical" evidence="1">
    <location>
        <begin position="92"/>
        <end position="118"/>
    </location>
</feature>
<keyword evidence="2" id="KW-0645">Protease</keyword>
<dbReference type="EMBL" id="AOKF01003590">
    <property type="protein sequence ID" value="EPN34400.1"/>
    <property type="molecule type" value="Genomic_DNA"/>
</dbReference>
<protein>
    <submittedName>
        <fullName evidence="2">ATP-dependent protease</fullName>
    </submittedName>
</protein>
<sequence length="120" mass="13411">MPDSVAANLRLAPHALTRPFSAEQFSFATTHELEPFRGVLGQERAVEALQFGVAMPRPGYNVFVMGEPGTGRFSFVKRYLKAEGKRMQAPSDWVYVNNFDEPREPKALELPPGTAHEFMA</sequence>
<dbReference type="SUPFAM" id="SSF52540">
    <property type="entry name" value="P-loop containing nucleoside triphosphate hydrolases"/>
    <property type="match status" value="1"/>
</dbReference>
<gene>
    <name evidence="2" type="ORF">A245_42495</name>
</gene>
<dbReference type="AlphaFoldDB" id="A0A656JL12"/>
<dbReference type="Proteomes" id="UP000018849">
    <property type="component" value="Unassembled WGS sequence"/>
</dbReference>
<evidence type="ECO:0000259" key="1">
    <source>
        <dbReference type="Pfam" id="PF20437"/>
    </source>
</evidence>
<dbReference type="InterPro" id="IPR046844">
    <property type="entry name" value="Lon-like_helical"/>
</dbReference>
<dbReference type="Pfam" id="PF20437">
    <property type="entry name" value="LonC_helical"/>
    <property type="match status" value="1"/>
</dbReference>
<dbReference type="InterPro" id="IPR027417">
    <property type="entry name" value="P-loop_NTPase"/>
</dbReference>
<dbReference type="Gene3D" id="3.40.50.300">
    <property type="entry name" value="P-loop containing nucleotide triphosphate hydrolases"/>
    <property type="match status" value="1"/>
</dbReference>
<dbReference type="GO" id="GO:0008233">
    <property type="term" value="F:peptidase activity"/>
    <property type="evidence" value="ECO:0007669"/>
    <property type="project" value="UniProtKB-KW"/>
</dbReference>
<keyword evidence="2" id="KW-0378">Hydrolase</keyword>
<feature type="non-terminal residue" evidence="2">
    <location>
        <position position="120"/>
    </location>
</feature>
<dbReference type="GO" id="GO:0006508">
    <property type="term" value="P:proteolysis"/>
    <property type="evidence" value="ECO:0007669"/>
    <property type="project" value="UniProtKB-KW"/>
</dbReference>
<organism evidence="2 3">
    <name type="scientific">Pseudomonas syringae pv. actinidiae ICMP 19096</name>
    <dbReference type="NCBI Taxonomy" id="1194405"/>
    <lineage>
        <taxon>Bacteria</taxon>
        <taxon>Pseudomonadati</taxon>
        <taxon>Pseudomonadota</taxon>
        <taxon>Gammaproteobacteria</taxon>
        <taxon>Pseudomonadales</taxon>
        <taxon>Pseudomonadaceae</taxon>
        <taxon>Pseudomonas</taxon>
        <taxon>Pseudomonas syringae</taxon>
    </lineage>
</organism>
<accession>A0A656JL12</accession>
<evidence type="ECO:0000313" key="3">
    <source>
        <dbReference type="Proteomes" id="UP000018849"/>
    </source>
</evidence>
<proteinExistence type="predicted"/>